<dbReference type="AlphaFoldDB" id="A0A7C4D7E2"/>
<dbReference type="EMBL" id="DTBJ01000018">
    <property type="protein sequence ID" value="HGM58462.1"/>
    <property type="molecule type" value="Genomic_DNA"/>
</dbReference>
<keyword evidence="1" id="KW-0472">Membrane</keyword>
<comment type="caution">
    <text evidence="2">The sequence shown here is derived from an EMBL/GenBank/DDBJ whole genome shotgun (WGS) entry which is preliminary data.</text>
</comment>
<reference evidence="2" key="1">
    <citation type="journal article" date="2020" name="mSystems">
        <title>Genome- and Community-Level Interaction Insights into Carbon Utilization and Element Cycling Functions of Hydrothermarchaeota in Hydrothermal Sediment.</title>
        <authorList>
            <person name="Zhou Z."/>
            <person name="Liu Y."/>
            <person name="Xu W."/>
            <person name="Pan J."/>
            <person name="Luo Z.H."/>
            <person name="Li M."/>
        </authorList>
    </citation>
    <scope>NUCLEOTIDE SEQUENCE [LARGE SCALE GENOMIC DNA]</scope>
    <source>
        <strain evidence="2">SpSt-642</strain>
    </source>
</reference>
<feature type="transmembrane region" description="Helical" evidence="1">
    <location>
        <begin position="1122"/>
        <end position="1139"/>
    </location>
</feature>
<keyword evidence="1" id="KW-0812">Transmembrane</keyword>
<evidence type="ECO:0000256" key="1">
    <source>
        <dbReference type="SAM" id="Phobius"/>
    </source>
</evidence>
<name>A0A7C4D7E2_STAMA</name>
<protein>
    <submittedName>
        <fullName evidence="2">Uncharacterized protein</fullName>
    </submittedName>
</protein>
<sequence>MNRYYVILLFIILLTILPSIPRQVESLKVEYNIITTSTWRDYMAYRVLKNQYYVYATGETGSPYNIYIVIAKPDETYKVFSGTLMGRTITWGEISIDGNDTIIAAAFTAFIASGNTDIYVAFLDYEGNPVGGVVVDSASGYQHTPVIKYGGGYWFVSYIDRPTGSLKFLVYDNGFTNIVYSASISIGYANVMDGDSGIDYRERAFYSTITRRFYQVFYDKTVGDLRLLIVDPIARTHRIFDITNDGTTATECYAYYGRLYRRCYAQISRDEKYIGVIYGYNTGSTNVNFAIIDLSSESIVNRITLLPTYGDTNIFPRVVAGYDEWFISWYVDTTLRTPYVAVVKQDGSFKTDIVSTPNGYEYISGYMNNVFTGTDYVLLFSARRGTDDDLFAIRYTSGLRKSETPLVISNSTSFSENADQTLIIGSKICTLFRSGTPESIAFFDYTEVPEPALAPTQFINTAVIKDTGVDTYLEPGDRLNIIAQLIDQETNNGIPGKTVYIKLNNIIWWDSRIGRESTWTIYTTSLVTNDTGWINVTITIPNNAIEGTYRVELESLKDTYYSGTIWKSPYFIITRFKPSVVEWEEPPIDIATGPAMFIKNGQVLITDPWDEVRTHSRFDTYMTDIIGDEVDDVDITLLQFAVDENYLYIRARFAGNVEPVGNISPVLSIAIDFTPNIRDDGYYYRYTYAGTPISIARLEVVYGMGFTDTYLKENSTWNWLIVATPRDVRGHIFSDEYSRYSIFSWISYKYDTTYYYVEISSGFAEFVNNTITICAPLEVIKQYYPDLFTTSIWSWKIYTAVFAVNLMSGRIIGTSGEKPVPGSNWFDIPGIVSTNSNPYNPIDIGFAESPLDDRIGYDYELDTFFILNLNRTINKFFGYTVLKLDSVEAVYTKFTNPVPYLGSQVYVVSVRDANNTRYAVYGEEIQLIIGDQSLVNSSVMRYGDKLCARIKIVWSSEYLNKKVNIEFINTGSSYYYPAEPLKYVVGPFKYYVTIGYVTVNVIQLNERPGIEAGDIIEVKIVTSIWGDESFESPPIGLKLFKVYLSSTPYFLGYATVVDTNIAILNYTVTGSEWIISDSTDHYILVYTNEEIGYTPYYIEYPLPYTLNMTILTLKPPPVHEPVILPLIILVTLIIIVIFVKRK</sequence>
<proteinExistence type="predicted"/>
<accession>A0A7C4D7E2</accession>
<keyword evidence="1" id="KW-1133">Transmembrane helix</keyword>
<evidence type="ECO:0000313" key="2">
    <source>
        <dbReference type="EMBL" id="HGM58462.1"/>
    </source>
</evidence>
<gene>
    <name evidence="2" type="ORF">ENU14_02600</name>
</gene>
<organism evidence="2">
    <name type="scientific">Staphylothermus marinus</name>
    <dbReference type="NCBI Taxonomy" id="2280"/>
    <lineage>
        <taxon>Archaea</taxon>
        <taxon>Thermoproteota</taxon>
        <taxon>Thermoprotei</taxon>
        <taxon>Desulfurococcales</taxon>
        <taxon>Desulfurococcaceae</taxon>
        <taxon>Staphylothermus</taxon>
    </lineage>
</organism>